<dbReference type="OrthoDB" id="2160627at2759"/>
<dbReference type="SUPFAM" id="SSF47769">
    <property type="entry name" value="SAM/Pointed domain"/>
    <property type="match status" value="1"/>
</dbReference>
<proteinExistence type="predicted"/>
<evidence type="ECO:0000256" key="3">
    <source>
        <dbReference type="ARBA" id="ARBA00022989"/>
    </source>
</evidence>
<dbReference type="Proteomes" id="UP000193642">
    <property type="component" value="Unassembled WGS sequence"/>
</dbReference>
<evidence type="ECO:0000256" key="4">
    <source>
        <dbReference type="ARBA" id="ARBA00023136"/>
    </source>
</evidence>
<feature type="region of interest" description="Disordered" evidence="5">
    <location>
        <begin position="190"/>
        <end position="222"/>
    </location>
</feature>
<dbReference type="Gene3D" id="1.10.150.50">
    <property type="entry name" value="Transcription Factor, Ets-1"/>
    <property type="match status" value="1"/>
</dbReference>
<organism evidence="8 9">
    <name type="scientific">Rhizoclosmatium globosum</name>
    <dbReference type="NCBI Taxonomy" id="329046"/>
    <lineage>
        <taxon>Eukaryota</taxon>
        <taxon>Fungi</taxon>
        <taxon>Fungi incertae sedis</taxon>
        <taxon>Chytridiomycota</taxon>
        <taxon>Chytridiomycota incertae sedis</taxon>
        <taxon>Chytridiomycetes</taxon>
        <taxon>Chytridiales</taxon>
        <taxon>Chytriomycetaceae</taxon>
        <taxon>Rhizoclosmatium</taxon>
    </lineage>
</organism>
<feature type="compositionally biased region" description="Low complexity" evidence="5">
    <location>
        <begin position="46"/>
        <end position="65"/>
    </location>
</feature>
<dbReference type="SMART" id="SM00454">
    <property type="entry name" value="SAM"/>
    <property type="match status" value="1"/>
</dbReference>
<keyword evidence="9" id="KW-1185">Reference proteome</keyword>
<comment type="caution">
    <text evidence="8">The sequence shown here is derived from an EMBL/GenBank/DDBJ whole genome shotgun (WGS) entry which is preliminary data.</text>
</comment>
<dbReference type="InterPro" id="IPR013761">
    <property type="entry name" value="SAM/pointed_sf"/>
</dbReference>
<feature type="compositionally biased region" description="Polar residues" evidence="5">
    <location>
        <begin position="29"/>
        <end position="45"/>
    </location>
</feature>
<dbReference type="GO" id="GO:0016020">
    <property type="term" value="C:membrane"/>
    <property type="evidence" value="ECO:0007669"/>
    <property type="project" value="UniProtKB-SubCell"/>
</dbReference>
<feature type="transmembrane region" description="Helical" evidence="6">
    <location>
        <begin position="69"/>
        <end position="91"/>
    </location>
</feature>
<protein>
    <recommendedName>
        <fullName evidence="7">SAM domain-containing protein</fullName>
    </recommendedName>
</protein>
<evidence type="ECO:0000256" key="5">
    <source>
        <dbReference type="SAM" id="MobiDB-lite"/>
    </source>
</evidence>
<evidence type="ECO:0000256" key="1">
    <source>
        <dbReference type="ARBA" id="ARBA00004167"/>
    </source>
</evidence>
<feature type="compositionally biased region" description="Low complexity" evidence="5">
    <location>
        <begin position="197"/>
        <end position="222"/>
    </location>
</feature>
<gene>
    <name evidence="8" type="ORF">BCR33DRAFT_713711</name>
</gene>
<dbReference type="InterPro" id="IPR001660">
    <property type="entry name" value="SAM"/>
</dbReference>
<evidence type="ECO:0000256" key="2">
    <source>
        <dbReference type="ARBA" id="ARBA00022692"/>
    </source>
</evidence>
<keyword evidence="4 6" id="KW-0472">Membrane</keyword>
<dbReference type="GO" id="GO:0071944">
    <property type="term" value="C:cell periphery"/>
    <property type="evidence" value="ECO:0007669"/>
    <property type="project" value="UniProtKB-ARBA"/>
</dbReference>
<sequence>MFTACANDPPSAWQTVYNSVSANRASAYATGSSGSQATETAGTNTDSSSSNSSDNSSSSSSSSSLGTGAIVGIVVGVVIALALLAVLIGFYKKRTQKKQYDGVPLDDIFAATVNGQRTKSMREELLQQQQQGLNESVGASELMRNERFLVAAGSVVGSPPVSEVAAPTIQITAPAIAREPTVIETTPVITYDPPSTPAASEAPSTQPDSYHQSQYSYTPEEQQQYYEQQKQQYYQQYFQQNQHLFYQQQPMYMDPVQQQQYYASQGYIFVPPPQQSVVLPPPVPPTFTPATTPVRESTVKTVDTLIVSNVNEGKDAAQWNVEEAVKWVVATGLGGSETVEAMREHEIDGQALMLLTADDLEKTLKVTKLGQRLKLSDAIKGLSVAKSAE</sequence>
<dbReference type="Pfam" id="PF00536">
    <property type="entry name" value="SAM_1"/>
    <property type="match status" value="1"/>
</dbReference>
<feature type="region of interest" description="Disordered" evidence="5">
    <location>
        <begin position="29"/>
        <end position="65"/>
    </location>
</feature>
<keyword evidence="3 6" id="KW-1133">Transmembrane helix</keyword>
<evidence type="ECO:0000259" key="7">
    <source>
        <dbReference type="PROSITE" id="PS50105"/>
    </source>
</evidence>
<dbReference type="STRING" id="329046.A0A1Y2CQY4"/>
<accession>A0A1Y2CQY4</accession>
<reference evidence="8 9" key="1">
    <citation type="submission" date="2016-07" db="EMBL/GenBank/DDBJ databases">
        <title>Pervasive Adenine N6-methylation of Active Genes in Fungi.</title>
        <authorList>
            <consortium name="DOE Joint Genome Institute"/>
            <person name="Mondo S.J."/>
            <person name="Dannebaum R.O."/>
            <person name="Kuo R.C."/>
            <person name="Labutti K."/>
            <person name="Haridas S."/>
            <person name="Kuo A."/>
            <person name="Salamov A."/>
            <person name="Ahrendt S.R."/>
            <person name="Lipzen A."/>
            <person name="Sullivan W."/>
            <person name="Andreopoulos W.B."/>
            <person name="Clum A."/>
            <person name="Lindquist E."/>
            <person name="Daum C."/>
            <person name="Ramamoorthy G.K."/>
            <person name="Gryganskyi A."/>
            <person name="Culley D."/>
            <person name="Magnuson J.K."/>
            <person name="James T.Y."/>
            <person name="O'Malley M.A."/>
            <person name="Stajich J.E."/>
            <person name="Spatafora J.W."/>
            <person name="Visel A."/>
            <person name="Grigoriev I.V."/>
        </authorList>
    </citation>
    <scope>NUCLEOTIDE SEQUENCE [LARGE SCALE GENOMIC DNA]</scope>
    <source>
        <strain evidence="8 9">JEL800</strain>
    </source>
</reference>
<comment type="subcellular location">
    <subcellularLocation>
        <location evidence="1">Membrane</location>
        <topology evidence="1">Single-pass membrane protein</topology>
    </subcellularLocation>
</comment>
<evidence type="ECO:0000313" key="9">
    <source>
        <dbReference type="Proteomes" id="UP000193642"/>
    </source>
</evidence>
<evidence type="ECO:0000256" key="6">
    <source>
        <dbReference type="SAM" id="Phobius"/>
    </source>
</evidence>
<dbReference type="PROSITE" id="PS50105">
    <property type="entry name" value="SAM_DOMAIN"/>
    <property type="match status" value="1"/>
</dbReference>
<dbReference type="AlphaFoldDB" id="A0A1Y2CQY4"/>
<name>A0A1Y2CQY4_9FUNG</name>
<evidence type="ECO:0000313" key="8">
    <source>
        <dbReference type="EMBL" id="ORY49356.1"/>
    </source>
</evidence>
<keyword evidence="2 6" id="KW-0812">Transmembrane</keyword>
<dbReference type="InterPro" id="IPR051694">
    <property type="entry name" value="Immunoregulatory_rcpt-like"/>
</dbReference>
<feature type="domain" description="SAM" evidence="7">
    <location>
        <begin position="319"/>
        <end position="385"/>
    </location>
</feature>
<dbReference type="EMBL" id="MCGO01000009">
    <property type="protein sequence ID" value="ORY49356.1"/>
    <property type="molecule type" value="Genomic_DNA"/>
</dbReference>
<dbReference type="PANTHER" id="PTHR15549">
    <property type="entry name" value="PAIRED IMMUNOGLOBULIN-LIKE TYPE 2 RECEPTOR"/>
    <property type="match status" value="1"/>
</dbReference>